<evidence type="ECO:0000313" key="6">
    <source>
        <dbReference type="Proteomes" id="UP000186922"/>
    </source>
</evidence>
<feature type="compositionally biased region" description="Low complexity" evidence="4">
    <location>
        <begin position="321"/>
        <end position="345"/>
    </location>
</feature>
<accession>A0A1D1VND8</accession>
<organism evidence="5 6">
    <name type="scientific">Ramazzottius varieornatus</name>
    <name type="common">Water bear</name>
    <name type="synonym">Tardigrade</name>
    <dbReference type="NCBI Taxonomy" id="947166"/>
    <lineage>
        <taxon>Eukaryota</taxon>
        <taxon>Metazoa</taxon>
        <taxon>Ecdysozoa</taxon>
        <taxon>Tardigrada</taxon>
        <taxon>Eutardigrada</taxon>
        <taxon>Parachela</taxon>
        <taxon>Hypsibioidea</taxon>
        <taxon>Ramazzottiidae</taxon>
        <taxon>Ramazzottius</taxon>
    </lineage>
</organism>
<feature type="region of interest" description="Disordered" evidence="4">
    <location>
        <begin position="984"/>
        <end position="1016"/>
    </location>
</feature>
<feature type="compositionally biased region" description="Polar residues" evidence="4">
    <location>
        <begin position="138"/>
        <end position="170"/>
    </location>
</feature>
<feature type="compositionally biased region" description="Low complexity" evidence="4">
    <location>
        <begin position="176"/>
        <end position="193"/>
    </location>
</feature>
<feature type="compositionally biased region" description="Basic and acidic residues" evidence="4">
    <location>
        <begin position="35"/>
        <end position="44"/>
    </location>
</feature>
<sequence>MDRKAGGGGTKGNSSVNDENKQPSQNANGRKRQDKRSDVKKEDSSQPTQAKGAPQATKEQMRMAQLFQNSTVSDKALQEKAEKVQAVTNCSAEEAILALHDCGNDVQAAVDLFLEKGSTLTDQWEPVGKKKTKAADKNQPSTRGRANQRNTSSRGGKSTTAQSAPRSNYVQDEPLSGQSGQQGSQTRFQGRQTTDGDGRFGQTQADGPPRRENNETTTESSRWDDADDNWQETLARQSLKFERSSAPTASAPLNVPTAGQRGAPANQSGGQGSVNSTGPPSWSTMVQKPSTWSSAVAGSAPPPAQAGPQKAPVNEANGWKAPQQQQAEQQQQQQQKPSGPSQSASGMQKPPNVPQVGYEPVDQSNLHTMNQHSINVRPDRPVTPDATQQLGMKFSGLTFDNSSYQQADAQHSLNHLNSGVQSQVYAGQNARSPYTSESRDSLPGVSAVNASRTMGHSVATEPLSPSKSTGGQNRNTGSPSHMIGVPSQTMTFGSSEHDLPTNTYSAKNIQSSNSFVNSQQSQTFPGANRGQGMSGMGDARGASAQGQTMMNSAQSPINPYASSQDSRYSQQPAATALSKSPSGRNDAVAGFGPQQRNQNETATQYSNPPSHQSQQTSPGKSSISTLPENFSSYGSQDMSSRNAGFGSYQASAQSATTQTQPTGMAQKLPSGTSQMTSTVQAPRTSATTATGFSMPKSTVQPSASIGGLNKPYGASQPTVSQSFLSQQPYLAQSQPAQYGQSTLPAMFAQNSGMEAQYGSTGMDPRAILSMLPMGSLQDYQSYQNSLSGLRDTSANLGYSTPDQVRRGVEALQNVQGTAQVSQQQLAGQPYGMSYGLTGQNYVYSPPSMTPGYHPYSNNPQMYTTPAANISGGYSKGTNTGLSNSYSSSYGQDLAVGDKLQNSAAYVAGNVSAFSNDPYMRSQGMLAGGSDLQGGYAYGASKTNNKPYEKSSQSYGMQMGNQPTAASHQYSNQYFPMAQQQQLHQMTQGMPQNSAGQAANHKQGVVKGQNQYQQWNN</sequence>
<evidence type="ECO:0000256" key="2">
    <source>
        <dbReference type="ARBA" id="ARBA00022490"/>
    </source>
</evidence>
<feature type="compositionally biased region" description="Low complexity" evidence="4">
    <location>
        <begin position="508"/>
        <end position="522"/>
    </location>
</feature>
<feature type="compositionally biased region" description="Polar residues" evidence="4">
    <location>
        <begin position="594"/>
        <end position="642"/>
    </location>
</feature>
<feature type="compositionally biased region" description="Polar residues" evidence="4">
    <location>
        <begin position="1007"/>
        <end position="1016"/>
    </location>
</feature>
<dbReference type="Proteomes" id="UP000186922">
    <property type="component" value="Unassembled WGS sequence"/>
</dbReference>
<evidence type="ECO:0000256" key="3">
    <source>
        <dbReference type="ARBA" id="ARBA00022553"/>
    </source>
</evidence>
<evidence type="ECO:0008006" key="7">
    <source>
        <dbReference type="Google" id="ProtNLM"/>
    </source>
</evidence>
<proteinExistence type="predicted"/>
<feature type="compositionally biased region" description="Gly residues" evidence="4">
    <location>
        <begin position="1"/>
        <end position="11"/>
    </location>
</feature>
<dbReference type="InterPro" id="IPR051833">
    <property type="entry name" value="TC-DDR_regulator"/>
</dbReference>
<feature type="region of interest" description="Disordered" evidence="4">
    <location>
        <begin position="941"/>
        <end position="962"/>
    </location>
</feature>
<gene>
    <name evidence="5" type="primary">RvY_13575-1</name>
    <name evidence="5" type="synonym">RvY_13575.1</name>
    <name evidence="5" type="ORF">RvY_13575</name>
</gene>
<keyword evidence="2" id="KW-0963">Cytoplasm</keyword>
<keyword evidence="6" id="KW-1185">Reference proteome</keyword>
<dbReference type="GO" id="GO:0005737">
    <property type="term" value="C:cytoplasm"/>
    <property type="evidence" value="ECO:0007669"/>
    <property type="project" value="UniProtKB-SubCell"/>
</dbReference>
<feature type="compositionally biased region" description="Polar residues" evidence="4">
    <location>
        <begin position="265"/>
        <end position="293"/>
    </location>
</feature>
<feature type="compositionally biased region" description="Polar residues" evidence="4">
    <location>
        <begin position="544"/>
        <end position="583"/>
    </location>
</feature>
<evidence type="ECO:0000256" key="4">
    <source>
        <dbReference type="SAM" id="MobiDB-lite"/>
    </source>
</evidence>
<evidence type="ECO:0000313" key="5">
    <source>
        <dbReference type="EMBL" id="GAV03095.1"/>
    </source>
</evidence>
<dbReference type="PANTHER" id="PTHR16308">
    <property type="entry name" value="UBIQUITIN ASSOCIATED PROTEIN 2-LIKE/LINGERER"/>
    <property type="match status" value="1"/>
</dbReference>
<dbReference type="CDD" id="cd14277">
    <property type="entry name" value="UBA_UBP2_like"/>
    <property type="match status" value="1"/>
</dbReference>
<feature type="compositionally biased region" description="Polar residues" evidence="4">
    <location>
        <begin position="669"/>
        <end position="703"/>
    </location>
</feature>
<dbReference type="Gene3D" id="1.10.8.10">
    <property type="entry name" value="DNA helicase RuvA subunit, C-terminal domain"/>
    <property type="match status" value="1"/>
</dbReference>
<feature type="region of interest" description="Disordered" evidence="4">
    <location>
        <begin position="119"/>
        <end position="360"/>
    </location>
</feature>
<dbReference type="SUPFAM" id="SSF46934">
    <property type="entry name" value="UBA-like"/>
    <property type="match status" value="1"/>
</dbReference>
<feature type="compositionally biased region" description="Polar residues" evidence="4">
    <location>
        <begin position="12"/>
        <end position="28"/>
    </location>
</feature>
<feature type="region of interest" description="Disordered" evidence="4">
    <location>
        <begin position="428"/>
        <end position="447"/>
    </location>
</feature>
<feature type="region of interest" description="Disordered" evidence="4">
    <location>
        <begin position="452"/>
        <end position="719"/>
    </location>
</feature>
<dbReference type="STRING" id="947166.A0A1D1VND8"/>
<reference evidence="5 6" key="1">
    <citation type="journal article" date="2016" name="Nat. Commun.">
        <title>Extremotolerant tardigrade genome and improved radiotolerance of human cultured cells by tardigrade-unique protein.</title>
        <authorList>
            <person name="Hashimoto T."/>
            <person name="Horikawa D.D."/>
            <person name="Saito Y."/>
            <person name="Kuwahara H."/>
            <person name="Kozuka-Hata H."/>
            <person name="Shin-I T."/>
            <person name="Minakuchi Y."/>
            <person name="Ohishi K."/>
            <person name="Motoyama A."/>
            <person name="Aizu T."/>
            <person name="Enomoto A."/>
            <person name="Kondo K."/>
            <person name="Tanaka S."/>
            <person name="Hara Y."/>
            <person name="Koshikawa S."/>
            <person name="Sagara H."/>
            <person name="Miura T."/>
            <person name="Yokobori S."/>
            <person name="Miyagawa K."/>
            <person name="Suzuki Y."/>
            <person name="Kubo T."/>
            <person name="Oyama M."/>
            <person name="Kohara Y."/>
            <person name="Fujiyama A."/>
            <person name="Arakawa K."/>
            <person name="Katayama T."/>
            <person name="Toyoda A."/>
            <person name="Kunieda T."/>
        </authorList>
    </citation>
    <scope>NUCLEOTIDE SEQUENCE [LARGE SCALE GENOMIC DNA]</scope>
    <source>
        <strain evidence="5 6">YOKOZUNA-1</strain>
    </source>
</reference>
<dbReference type="AlphaFoldDB" id="A0A1D1VND8"/>
<dbReference type="Pfam" id="PF14555">
    <property type="entry name" value="UBA_4"/>
    <property type="match status" value="1"/>
</dbReference>
<feature type="region of interest" description="Disordered" evidence="4">
    <location>
        <begin position="1"/>
        <end position="67"/>
    </location>
</feature>
<keyword evidence="3" id="KW-0597">Phosphoprotein</keyword>
<comment type="caution">
    <text evidence="5">The sequence shown here is derived from an EMBL/GenBank/DDBJ whole genome shotgun (WGS) entry which is preliminary data.</text>
</comment>
<feature type="compositionally biased region" description="Low complexity" evidence="4">
    <location>
        <begin position="647"/>
        <end position="660"/>
    </location>
</feature>
<dbReference type="GO" id="GO:0005634">
    <property type="term" value="C:nucleus"/>
    <property type="evidence" value="ECO:0007669"/>
    <property type="project" value="TreeGrafter"/>
</dbReference>
<dbReference type="PANTHER" id="PTHR16308:SF13">
    <property type="entry name" value="PROTEIN LINGERER"/>
    <property type="match status" value="1"/>
</dbReference>
<dbReference type="InterPro" id="IPR009060">
    <property type="entry name" value="UBA-like_sf"/>
</dbReference>
<comment type="subcellular location">
    <subcellularLocation>
        <location evidence="1">Cytoplasm</location>
    </subcellularLocation>
</comment>
<feature type="compositionally biased region" description="Polar residues" evidence="4">
    <location>
        <begin position="463"/>
        <end position="479"/>
    </location>
</feature>
<protein>
    <recommendedName>
        <fullName evidence="7">UBA domain-containing protein</fullName>
    </recommendedName>
</protein>
<dbReference type="EMBL" id="BDGG01000009">
    <property type="protein sequence ID" value="GAV03095.1"/>
    <property type="molecule type" value="Genomic_DNA"/>
</dbReference>
<evidence type="ECO:0000256" key="1">
    <source>
        <dbReference type="ARBA" id="ARBA00004496"/>
    </source>
</evidence>
<name>A0A1D1VND8_RAMVA</name>
<feature type="compositionally biased region" description="Polar residues" evidence="4">
    <location>
        <begin position="486"/>
        <end position="507"/>
    </location>
</feature>
<dbReference type="OrthoDB" id="5918007at2759"/>